<evidence type="ECO:0000256" key="6">
    <source>
        <dbReference type="ARBA" id="ARBA00023180"/>
    </source>
</evidence>
<keyword evidence="8" id="KW-0812">Transmembrane</keyword>
<evidence type="ECO:0000256" key="2">
    <source>
        <dbReference type="ARBA" id="ARBA00008361"/>
    </source>
</evidence>
<dbReference type="PANTHER" id="PTHR10108:SF979">
    <property type="entry name" value="METHYLTRANSFERASE PMT11-RELATED"/>
    <property type="match status" value="1"/>
</dbReference>
<dbReference type="GeneID" id="107406226"/>
<protein>
    <recommendedName>
        <fullName evidence="8">Methyltransferase</fullName>
        <ecNumber evidence="8">2.1.1.-</ecNumber>
    </recommendedName>
</protein>
<dbReference type="RefSeq" id="XP_060675624.1">
    <property type="nucleotide sequence ID" value="XM_060819641.1"/>
</dbReference>
<dbReference type="InterPro" id="IPR004159">
    <property type="entry name" value="Put_SAM_MeTrfase"/>
</dbReference>
<evidence type="ECO:0000256" key="7">
    <source>
        <dbReference type="ARBA" id="ARBA00037847"/>
    </source>
</evidence>
<dbReference type="Pfam" id="PF03141">
    <property type="entry name" value="Methyltransf_29"/>
    <property type="match status" value="1"/>
</dbReference>
<accession>A0ABM4AFV7</accession>
<evidence type="ECO:0000256" key="4">
    <source>
        <dbReference type="ARBA" id="ARBA00022679"/>
    </source>
</evidence>
<evidence type="ECO:0000256" key="5">
    <source>
        <dbReference type="ARBA" id="ARBA00022968"/>
    </source>
</evidence>
<name>A0ABM4AFV7_ZIZJJ</name>
<keyword evidence="10" id="KW-1185">Reference proteome</keyword>
<feature type="transmembrane region" description="Helical" evidence="8">
    <location>
        <begin position="12"/>
        <end position="31"/>
    </location>
</feature>
<keyword evidence="3 8" id="KW-0489">Methyltransferase</keyword>
<dbReference type="SUPFAM" id="SSF53335">
    <property type="entry name" value="S-adenosyl-L-methionine-dependent methyltransferases"/>
    <property type="match status" value="2"/>
</dbReference>
<dbReference type="GO" id="GO:0032259">
    <property type="term" value="P:methylation"/>
    <property type="evidence" value="ECO:0007669"/>
    <property type="project" value="UniProtKB-KW"/>
</dbReference>
<comment type="similarity">
    <text evidence="2 8">Belongs to the methyltransferase superfamily.</text>
</comment>
<dbReference type="Gene3D" id="3.40.50.150">
    <property type="entry name" value="Vaccinia Virus protein VP39"/>
    <property type="match status" value="1"/>
</dbReference>
<dbReference type="InterPro" id="IPR029063">
    <property type="entry name" value="SAM-dependent_MTases_sf"/>
</dbReference>
<proteinExistence type="inferred from homology"/>
<keyword evidence="4 8" id="KW-0808">Transferase</keyword>
<dbReference type="CDD" id="cd02440">
    <property type="entry name" value="AdoMet_MTases"/>
    <property type="match status" value="1"/>
</dbReference>
<evidence type="ECO:0000256" key="8">
    <source>
        <dbReference type="RuleBase" id="RU366043"/>
    </source>
</evidence>
<organism evidence="10 11">
    <name type="scientific">Ziziphus jujuba</name>
    <name type="common">Chinese jujube</name>
    <name type="synonym">Ziziphus sativa</name>
    <dbReference type="NCBI Taxonomy" id="326968"/>
    <lineage>
        <taxon>Eukaryota</taxon>
        <taxon>Viridiplantae</taxon>
        <taxon>Streptophyta</taxon>
        <taxon>Embryophyta</taxon>
        <taxon>Tracheophyta</taxon>
        <taxon>Spermatophyta</taxon>
        <taxon>Magnoliopsida</taxon>
        <taxon>eudicotyledons</taxon>
        <taxon>Gunneridae</taxon>
        <taxon>Pentapetalae</taxon>
        <taxon>rosids</taxon>
        <taxon>fabids</taxon>
        <taxon>Rosales</taxon>
        <taxon>Rhamnaceae</taxon>
        <taxon>Paliureae</taxon>
        <taxon>Ziziphus</taxon>
    </lineage>
</organism>
<sequence length="688" mass="77485">MKALTNGEFSKAPKVITIAAFAFISVTFFYLGKHWSEGNQQLVFFTTRQTHSVSISPNQGMSFNISSMISADETESFPVKSFSPAPVTSRHVVSPTTPPPPPPPSPTTPPPPPPPSIKTFGIVDENGTMSDEFEVGEFDQDEVVENWAAENETKVGENGGSDSGKISVQKFQLCPSSMSEYIPCLDNVKAIKKLKSTDKGERFERHCPEPGRGLNCLVPAPRNYRSPIAWPRSRDEVWFSNVPHNRLVEDKGGQNWISRNKNKFKFPGGGTQFIHGADEYLDHISKMIPDIAFGQNTRVVLDVGCGVASFGAYLLSRNVITMSIAPKDVHENQIQFALERGVPAMVAAFATHRLLYPSQAFDLIHCSRCRINWTRDGGILLLEVNRMLRSGGYFVWAAQPVYKHEEALEEQWQEMLNLTTRLCWEFVKKDGYIAIWRKPLSNSCYLNREEGTKPPLCDPDDNPDNVWYVDLKACISPLPENGYGANVSKWPARLQTPPNRLQSIQIDAYISRNELFKAESKYWNDNVEGFVRALHWKKLRLRNVMDMKAGFGGFATALIEQNLNSWVMNVVPVSGPNTLPVIYDRGLIGVMHDWCEPFDTYPRTYDLLHAAGLFSIEKKRCNISSIMLEMDRILRPGGRVYIRDSLSIMDDLVTIANAMGWHVTIRDTSEGPHASYRLFTAEKRLLRA</sequence>
<feature type="region of interest" description="Disordered" evidence="9">
    <location>
        <begin position="88"/>
        <end position="120"/>
    </location>
</feature>
<keyword evidence="6 8" id="KW-0325">Glycoprotein</keyword>
<dbReference type="GO" id="GO:0008168">
    <property type="term" value="F:methyltransferase activity"/>
    <property type="evidence" value="ECO:0007669"/>
    <property type="project" value="UniProtKB-KW"/>
</dbReference>
<keyword evidence="5 8" id="KW-0735">Signal-anchor</keyword>
<dbReference type="Proteomes" id="UP001652623">
    <property type="component" value="Chromosome 8"/>
</dbReference>
<keyword evidence="8" id="KW-1133">Transmembrane helix</keyword>
<reference evidence="11" key="1">
    <citation type="submission" date="2025-08" db="UniProtKB">
        <authorList>
            <consortium name="RefSeq"/>
        </authorList>
    </citation>
    <scope>IDENTIFICATION</scope>
    <source>
        <tissue evidence="11">Seedling</tissue>
    </source>
</reference>
<evidence type="ECO:0000256" key="9">
    <source>
        <dbReference type="SAM" id="MobiDB-lite"/>
    </source>
</evidence>
<comment type="subcellular location">
    <subcellularLocation>
        <location evidence="7">Endomembrane system</location>
        <topology evidence="7">Single-pass membrane protein</topology>
    </subcellularLocation>
    <subcellularLocation>
        <location evidence="1 8">Membrane</location>
        <topology evidence="1 8">Single-pass type II membrane protein</topology>
    </subcellularLocation>
</comment>
<dbReference type="EC" id="2.1.1.-" evidence="8"/>
<gene>
    <name evidence="11" type="primary">LOC107406226</name>
</gene>
<keyword evidence="8" id="KW-0472">Membrane</keyword>
<dbReference type="PANTHER" id="PTHR10108">
    <property type="entry name" value="SAM-DEPENDENT METHYLTRANSFERASE"/>
    <property type="match status" value="1"/>
</dbReference>
<feature type="compositionally biased region" description="Pro residues" evidence="9">
    <location>
        <begin position="96"/>
        <end position="116"/>
    </location>
</feature>
<dbReference type="SUPFAM" id="SSF101447">
    <property type="entry name" value="Formin homology 2 domain (FH2 domain)"/>
    <property type="match status" value="1"/>
</dbReference>
<evidence type="ECO:0000256" key="3">
    <source>
        <dbReference type="ARBA" id="ARBA00022603"/>
    </source>
</evidence>
<evidence type="ECO:0000256" key="1">
    <source>
        <dbReference type="ARBA" id="ARBA00004606"/>
    </source>
</evidence>
<evidence type="ECO:0000313" key="10">
    <source>
        <dbReference type="Proteomes" id="UP001652623"/>
    </source>
</evidence>
<evidence type="ECO:0000313" key="11">
    <source>
        <dbReference type="RefSeq" id="XP_060675624.1"/>
    </source>
</evidence>